<sequence length="80" mass="8502">MTLCYSSEAKNLKGGERPRQHGKQTVRVRMSEEAIACCHHQSGGSLQNMAALSVPKISAGLTARACSPSQSEICTLTPSI</sequence>
<organism evidence="2 3">
    <name type="scientific">Batillaria attramentaria</name>
    <dbReference type="NCBI Taxonomy" id="370345"/>
    <lineage>
        <taxon>Eukaryota</taxon>
        <taxon>Metazoa</taxon>
        <taxon>Spiralia</taxon>
        <taxon>Lophotrochozoa</taxon>
        <taxon>Mollusca</taxon>
        <taxon>Gastropoda</taxon>
        <taxon>Caenogastropoda</taxon>
        <taxon>Sorbeoconcha</taxon>
        <taxon>Cerithioidea</taxon>
        <taxon>Batillariidae</taxon>
        <taxon>Batillaria</taxon>
    </lineage>
</organism>
<dbReference type="EMBL" id="JACVVK020000170">
    <property type="protein sequence ID" value="KAK7487022.1"/>
    <property type="molecule type" value="Genomic_DNA"/>
</dbReference>
<comment type="caution">
    <text evidence="2">The sequence shown here is derived from an EMBL/GenBank/DDBJ whole genome shotgun (WGS) entry which is preliminary data.</text>
</comment>
<feature type="compositionally biased region" description="Basic and acidic residues" evidence="1">
    <location>
        <begin position="10"/>
        <end position="19"/>
    </location>
</feature>
<protein>
    <submittedName>
        <fullName evidence="2">Uncharacterized protein</fullName>
    </submittedName>
</protein>
<gene>
    <name evidence="2" type="ORF">BaRGS_00021692</name>
</gene>
<evidence type="ECO:0000313" key="3">
    <source>
        <dbReference type="Proteomes" id="UP001519460"/>
    </source>
</evidence>
<reference evidence="2 3" key="1">
    <citation type="journal article" date="2023" name="Sci. Data">
        <title>Genome assembly of the Korean intertidal mud-creeper Batillaria attramentaria.</title>
        <authorList>
            <person name="Patra A.K."/>
            <person name="Ho P.T."/>
            <person name="Jun S."/>
            <person name="Lee S.J."/>
            <person name="Kim Y."/>
            <person name="Won Y.J."/>
        </authorList>
    </citation>
    <scope>NUCLEOTIDE SEQUENCE [LARGE SCALE GENOMIC DNA]</scope>
    <source>
        <strain evidence="2">Wonlab-2016</strain>
    </source>
</reference>
<evidence type="ECO:0000256" key="1">
    <source>
        <dbReference type="SAM" id="MobiDB-lite"/>
    </source>
</evidence>
<keyword evidence="3" id="KW-1185">Reference proteome</keyword>
<dbReference type="Proteomes" id="UP001519460">
    <property type="component" value="Unassembled WGS sequence"/>
</dbReference>
<dbReference type="AlphaFoldDB" id="A0ABD0KIX5"/>
<name>A0ABD0KIX5_9CAEN</name>
<accession>A0ABD0KIX5</accession>
<feature type="region of interest" description="Disordered" evidence="1">
    <location>
        <begin position="1"/>
        <end position="24"/>
    </location>
</feature>
<evidence type="ECO:0000313" key="2">
    <source>
        <dbReference type="EMBL" id="KAK7487022.1"/>
    </source>
</evidence>
<proteinExistence type="predicted"/>